<organism evidence="1 2">
    <name type="scientific">Lutimaribacter degradans</name>
    <dbReference type="NCBI Taxonomy" id="2945989"/>
    <lineage>
        <taxon>Bacteria</taxon>
        <taxon>Pseudomonadati</taxon>
        <taxon>Pseudomonadota</taxon>
        <taxon>Alphaproteobacteria</taxon>
        <taxon>Rhodobacterales</taxon>
        <taxon>Roseobacteraceae</taxon>
        <taxon>Lutimaribacter</taxon>
    </lineage>
</organism>
<protein>
    <submittedName>
        <fullName evidence="1">SPOR domain-containing protein</fullName>
    </submittedName>
</protein>
<gene>
    <name evidence="1" type="ORF">M8744_06090</name>
</gene>
<evidence type="ECO:0000313" key="2">
    <source>
        <dbReference type="Proteomes" id="UP001203036"/>
    </source>
</evidence>
<reference evidence="1" key="1">
    <citation type="submission" date="2022-06" db="EMBL/GenBank/DDBJ databases">
        <title>Lutimaribacter sp. EGI FJ00013, a novel bacterium isolated from a salt lake sediment enrichment.</title>
        <authorList>
            <person name="Gao L."/>
            <person name="Fang B.-Z."/>
            <person name="Li W.-J."/>
        </authorList>
    </citation>
    <scope>NUCLEOTIDE SEQUENCE</scope>
    <source>
        <strain evidence="1">EGI FJ00013</strain>
    </source>
</reference>
<sequence length="330" mass="34533">MQRPGKPGNRAAARAEGRGQDMNIWAMGTAPVKHMTRLATGGAMVLALTACGDVGNFNPFKAKAQDGEAEVSAAARTVKLIERDVEAPEVFQVTEPGLWDGRPSLGGVWVAHPDVDEPERVIIRNTKNDKFVIGALFRRERENPGPAVQVSSDAAAALEMLAGQPMQLNITALRREEVPADGPEAEEDDAAQLDAPAQVAASELAPADAETDPIAAASAALDAAEAEPAVASASAEPTPQPASAPAPRPRAGGLDKPYLQIGIFSVETNASNTAQAMRTSGMVPTVKKQTSKGKTFWRVLVGPATSASERAALLKKIKAKGFEDAYAVTN</sequence>
<proteinExistence type="predicted"/>
<evidence type="ECO:0000313" key="1">
    <source>
        <dbReference type="EMBL" id="MCM2561709.1"/>
    </source>
</evidence>
<dbReference type="Proteomes" id="UP001203036">
    <property type="component" value="Unassembled WGS sequence"/>
</dbReference>
<accession>A0ACC5ZTP0</accession>
<dbReference type="EMBL" id="JAMQGO010000002">
    <property type="protein sequence ID" value="MCM2561709.1"/>
    <property type="molecule type" value="Genomic_DNA"/>
</dbReference>
<name>A0ACC5ZTP0_9RHOB</name>
<comment type="caution">
    <text evidence="1">The sequence shown here is derived from an EMBL/GenBank/DDBJ whole genome shotgun (WGS) entry which is preliminary data.</text>
</comment>
<keyword evidence="2" id="KW-1185">Reference proteome</keyword>